<reference evidence="2" key="1">
    <citation type="submission" date="2014-11" db="EMBL/GenBank/DDBJ databases">
        <authorList>
            <person name="Amaro Gonzalez C."/>
        </authorList>
    </citation>
    <scope>NUCLEOTIDE SEQUENCE</scope>
</reference>
<sequence length="39" mass="4488">MGCGIICFPTMKLINTIKVLLLAICFFFVFIFNKKALFQ</sequence>
<proteinExistence type="predicted"/>
<reference evidence="2" key="2">
    <citation type="journal article" date="2015" name="Fish Shellfish Immunol.">
        <title>Early steps in the European eel (Anguilla anguilla)-Vibrio vulnificus interaction in the gills: Role of the RtxA13 toxin.</title>
        <authorList>
            <person name="Callol A."/>
            <person name="Pajuelo D."/>
            <person name="Ebbesson L."/>
            <person name="Teles M."/>
            <person name="MacKenzie S."/>
            <person name="Amaro C."/>
        </authorList>
    </citation>
    <scope>NUCLEOTIDE SEQUENCE</scope>
</reference>
<dbReference type="AlphaFoldDB" id="A0A0E9Q047"/>
<evidence type="ECO:0000256" key="1">
    <source>
        <dbReference type="SAM" id="Phobius"/>
    </source>
</evidence>
<evidence type="ECO:0000313" key="2">
    <source>
        <dbReference type="EMBL" id="JAH09715.1"/>
    </source>
</evidence>
<dbReference type="EMBL" id="GBXM01098862">
    <property type="protein sequence ID" value="JAH09715.1"/>
    <property type="molecule type" value="Transcribed_RNA"/>
</dbReference>
<keyword evidence="1" id="KW-1133">Transmembrane helix</keyword>
<keyword evidence="1" id="KW-0812">Transmembrane</keyword>
<organism evidence="2">
    <name type="scientific">Anguilla anguilla</name>
    <name type="common">European freshwater eel</name>
    <name type="synonym">Muraena anguilla</name>
    <dbReference type="NCBI Taxonomy" id="7936"/>
    <lineage>
        <taxon>Eukaryota</taxon>
        <taxon>Metazoa</taxon>
        <taxon>Chordata</taxon>
        <taxon>Craniata</taxon>
        <taxon>Vertebrata</taxon>
        <taxon>Euteleostomi</taxon>
        <taxon>Actinopterygii</taxon>
        <taxon>Neopterygii</taxon>
        <taxon>Teleostei</taxon>
        <taxon>Anguilliformes</taxon>
        <taxon>Anguillidae</taxon>
        <taxon>Anguilla</taxon>
    </lineage>
</organism>
<feature type="transmembrane region" description="Helical" evidence="1">
    <location>
        <begin position="13"/>
        <end position="32"/>
    </location>
</feature>
<keyword evidence="1" id="KW-0472">Membrane</keyword>
<accession>A0A0E9Q047</accession>
<protein>
    <submittedName>
        <fullName evidence="2">Uncharacterized protein</fullName>
    </submittedName>
</protein>
<name>A0A0E9Q047_ANGAN</name>